<organism evidence="2 3">
    <name type="scientific">Wohlfahrtiimonas larvae</name>
    <dbReference type="NCBI Taxonomy" id="1157986"/>
    <lineage>
        <taxon>Bacteria</taxon>
        <taxon>Pseudomonadati</taxon>
        <taxon>Pseudomonadota</taxon>
        <taxon>Gammaproteobacteria</taxon>
        <taxon>Cardiobacteriales</taxon>
        <taxon>Ignatzschineriaceae</taxon>
        <taxon>Wohlfahrtiimonas</taxon>
    </lineage>
</organism>
<name>A0ABP9MSQ3_9GAMM</name>
<dbReference type="Proteomes" id="UP001500631">
    <property type="component" value="Unassembled WGS sequence"/>
</dbReference>
<dbReference type="Pfam" id="PF13302">
    <property type="entry name" value="Acetyltransf_3"/>
    <property type="match status" value="1"/>
</dbReference>
<dbReference type="InterPro" id="IPR016181">
    <property type="entry name" value="Acyl_CoA_acyltransferase"/>
</dbReference>
<dbReference type="InterPro" id="IPR000182">
    <property type="entry name" value="GNAT_dom"/>
</dbReference>
<dbReference type="PROSITE" id="PS51186">
    <property type="entry name" value="GNAT"/>
    <property type="match status" value="1"/>
</dbReference>
<evidence type="ECO:0000259" key="1">
    <source>
        <dbReference type="PROSITE" id="PS51186"/>
    </source>
</evidence>
<dbReference type="PANTHER" id="PTHR43610:SF1">
    <property type="entry name" value="N-ACETYLTRANSFERASE DOMAIN-CONTAINING PROTEIN"/>
    <property type="match status" value="1"/>
</dbReference>
<evidence type="ECO:0000313" key="2">
    <source>
        <dbReference type="EMBL" id="GAA5099957.1"/>
    </source>
</evidence>
<keyword evidence="3" id="KW-1185">Reference proteome</keyword>
<dbReference type="RefSeq" id="WP_077925500.1">
    <property type="nucleotide sequence ID" value="NZ_BAABKE010000004.1"/>
</dbReference>
<gene>
    <name evidence="2" type="ORF">GCM10023338_14170</name>
</gene>
<accession>A0ABP9MSQ3</accession>
<protein>
    <submittedName>
        <fullName evidence="2">GNAT family protein</fullName>
    </submittedName>
</protein>
<evidence type="ECO:0000313" key="3">
    <source>
        <dbReference type="Proteomes" id="UP001500631"/>
    </source>
</evidence>
<comment type="caution">
    <text evidence="2">The sequence shown here is derived from an EMBL/GenBank/DDBJ whole genome shotgun (WGS) entry which is preliminary data.</text>
</comment>
<dbReference type="PANTHER" id="PTHR43610">
    <property type="entry name" value="BLL6696 PROTEIN"/>
    <property type="match status" value="1"/>
</dbReference>
<sequence length="194" mass="22112">MKDFILENENVLLRPLTAEDFALLLPYSLNEPETWHFSPRSAAGEDNLREYMNYALTRKAEGTEYPFVVIDKKSGQCMGSTRYYNISECNRNLEIGFTWYGKAFRGTGINKQCKFLLLQHAFEVMNILRVGFKADATNAVSVAAMKSIGAKEDGILRQDTLMPDGRFRDTMVLSILQHEWHDSVKAMLMAKLAK</sequence>
<dbReference type="EMBL" id="BAABKE010000004">
    <property type="protein sequence ID" value="GAA5099957.1"/>
    <property type="molecule type" value="Genomic_DNA"/>
</dbReference>
<dbReference type="SUPFAM" id="SSF55729">
    <property type="entry name" value="Acyl-CoA N-acyltransferases (Nat)"/>
    <property type="match status" value="1"/>
</dbReference>
<reference evidence="3" key="1">
    <citation type="journal article" date="2019" name="Int. J. Syst. Evol. Microbiol.">
        <title>The Global Catalogue of Microorganisms (GCM) 10K type strain sequencing project: providing services to taxonomists for standard genome sequencing and annotation.</title>
        <authorList>
            <consortium name="The Broad Institute Genomics Platform"/>
            <consortium name="The Broad Institute Genome Sequencing Center for Infectious Disease"/>
            <person name="Wu L."/>
            <person name="Ma J."/>
        </authorList>
    </citation>
    <scope>NUCLEOTIDE SEQUENCE [LARGE SCALE GENOMIC DNA]</scope>
    <source>
        <strain evidence="3">JCM 18424</strain>
    </source>
</reference>
<dbReference type="Gene3D" id="3.40.630.30">
    <property type="match status" value="1"/>
</dbReference>
<proteinExistence type="predicted"/>
<feature type="domain" description="N-acetyltransferase" evidence="1">
    <location>
        <begin position="11"/>
        <end position="172"/>
    </location>
</feature>